<evidence type="ECO:0000313" key="2">
    <source>
        <dbReference type="EMBL" id="TEB08043.1"/>
    </source>
</evidence>
<proteinExistence type="predicted"/>
<dbReference type="RefSeq" id="WP_190239794.1">
    <property type="nucleotide sequence ID" value="NZ_QFGA01000001.1"/>
</dbReference>
<evidence type="ECO:0000313" key="3">
    <source>
        <dbReference type="Proteomes" id="UP000298324"/>
    </source>
</evidence>
<dbReference type="Pfam" id="PF17248">
    <property type="entry name" value="DUF5317"/>
    <property type="match status" value="1"/>
</dbReference>
<feature type="transmembrane region" description="Helical" evidence="1">
    <location>
        <begin position="63"/>
        <end position="81"/>
    </location>
</feature>
<feature type="transmembrane region" description="Helical" evidence="1">
    <location>
        <begin position="160"/>
        <end position="180"/>
    </location>
</feature>
<dbReference type="AlphaFoldDB" id="A0A4Y7RGX6"/>
<evidence type="ECO:0000256" key="1">
    <source>
        <dbReference type="SAM" id="Phobius"/>
    </source>
</evidence>
<reference evidence="2 3" key="1">
    <citation type="journal article" date="2018" name="Environ. Microbiol.">
        <title>Novel energy conservation strategies and behaviour of Pelotomaculum schinkii driving syntrophic propionate catabolism.</title>
        <authorList>
            <person name="Hidalgo-Ahumada C.A.P."/>
            <person name="Nobu M.K."/>
            <person name="Narihiro T."/>
            <person name="Tamaki H."/>
            <person name="Liu W.T."/>
            <person name="Kamagata Y."/>
            <person name="Stams A.J.M."/>
            <person name="Imachi H."/>
            <person name="Sousa D.Z."/>
        </authorList>
    </citation>
    <scope>NUCLEOTIDE SEQUENCE [LARGE SCALE GENOMIC DNA]</scope>
    <source>
        <strain evidence="2 3">HH</strain>
    </source>
</reference>
<keyword evidence="1" id="KW-0812">Transmembrane</keyword>
<dbReference type="Proteomes" id="UP000298324">
    <property type="component" value="Unassembled WGS sequence"/>
</dbReference>
<keyword evidence="1" id="KW-1133">Transmembrane helix</keyword>
<dbReference type="EMBL" id="QFGA01000001">
    <property type="protein sequence ID" value="TEB08043.1"/>
    <property type="molecule type" value="Genomic_DNA"/>
</dbReference>
<protein>
    <recommendedName>
        <fullName evidence="4">DUF5317 domain-containing protein</fullName>
    </recommendedName>
</protein>
<gene>
    <name evidence="2" type="ORF">Psch_01598</name>
</gene>
<name>A0A4Y7RGX6_9FIRM</name>
<keyword evidence="1" id="KW-0472">Membrane</keyword>
<accession>A0A4Y7RGX6</accession>
<sequence>MAFVIVVLLAAAVALLTGGRLSNLKNIQFRFPWLVLAAVALKIVTNSNLRYTLGISDLLAPKLYMLSLGLVVLFVILNIGLRGLALIGLGLLSNLAAIFFNGGYMPLKREYFMLIASAEELEKINQGLPAYNYIATGPQTKLYYLSDIFLMPHWIFITKVFSVGDVLITIGGCIFVWFFLKTPVKRKNGILTSIGYRNSNNP</sequence>
<feature type="transmembrane region" description="Helical" evidence="1">
    <location>
        <begin position="87"/>
        <end position="107"/>
    </location>
</feature>
<comment type="caution">
    <text evidence="2">The sequence shown here is derived from an EMBL/GenBank/DDBJ whole genome shotgun (WGS) entry which is preliminary data.</text>
</comment>
<feature type="transmembrane region" description="Helical" evidence="1">
    <location>
        <begin position="31"/>
        <end position="51"/>
    </location>
</feature>
<dbReference type="InterPro" id="IPR035168">
    <property type="entry name" value="DUF5317"/>
</dbReference>
<keyword evidence="3" id="KW-1185">Reference proteome</keyword>
<evidence type="ECO:0008006" key="4">
    <source>
        <dbReference type="Google" id="ProtNLM"/>
    </source>
</evidence>
<organism evidence="2 3">
    <name type="scientific">Pelotomaculum schinkii</name>
    <dbReference type="NCBI Taxonomy" id="78350"/>
    <lineage>
        <taxon>Bacteria</taxon>
        <taxon>Bacillati</taxon>
        <taxon>Bacillota</taxon>
        <taxon>Clostridia</taxon>
        <taxon>Eubacteriales</taxon>
        <taxon>Desulfotomaculaceae</taxon>
        <taxon>Pelotomaculum</taxon>
    </lineage>
</organism>